<dbReference type="AlphaFoldDB" id="T1J8Q2"/>
<dbReference type="EnsemblMetazoa" id="SMAR010088-RA">
    <property type="protein sequence ID" value="SMAR010088-PA"/>
    <property type="gene ID" value="SMAR010088"/>
</dbReference>
<proteinExistence type="predicted"/>
<protein>
    <submittedName>
        <fullName evidence="1">Uncharacterized protein</fullName>
    </submittedName>
</protein>
<accession>T1J8Q2</accession>
<dbReference type="EMBL" id="JH431958">
    <property type="status" value="NOT_ANNOTATED_CDS"/>
    <property type="molecule type" value="Genomic_DNA"/>
</dbReference>
<reference evidence="2" key="1">
    <citation type="submission" date="2011-05" db="EMBL/GenBank/DDBJ databases">
        <authorList>
            <person name="Richards S.R."/>
            <person name="Qu J."/>
            <person name="Jiang H."/>
            <person name="Jhangiani S.N."/>
            <person name="Agravi P."/>
            <person name="Goodspeed R."/>
            <person name="Gross S."/>
            <person name="Mandapat C."/>
            <person name="Jackson L."/>
            <person name="Mathew T."/>
            <person name="Pu L."/>
            <person name="Thornton R."/>
            <person name="Saada N."/>
            <person name="Wilczek-Boney K.B."/>
            <person name="Lee S."/>
            <person name="Kovar C."/>
            <person name="Wu Y."/>
            <person name="Scherer S.E."/>
            <person name="Worley K.C."/>
            <person name="Muzny D.M."/>
            <person name="Gibbs R."/>
        </authorList>
    </citation>
    <scope>NUCLEOTIDE SEQUENCE</scope>
    <source>
        <strain evidence="2">Brora</strain>
    </source>
</reference>
<name>T1J8Q2_STRMM</name>
<organism evidence="1 2">
    <name type="scientific">Strigamia maritima</name>
    <name type="common">European centipede</name>
    <name type="synonym">Geophilus maritimus</name>
    <dbReference type="NCBI Taxonomy" id="126957"/>
    <lineage>
        <taxon>Eukaryota</taxon>
        <taxon>Metazoa</taxon>
        <taxon>Ecdysozoa</taxon>
        <taxon>Arthropoda</taxon>
        <taxon>Myriapoda</taxon>
        <taxon>Chilopoda</taxon>
        <taxon>Pleurostigmophora</taxon>
        <taxon>Geophilomorpha</taxon>
        <taxon>Linotaeniidae</taxon>
        <taxon>Strigamia</taxon>
    </lineage>
</organism>
<dbReference type="Proteomes" id="UP000014500">
    <property type="component" value="Unassembled WGS sequence"/>
</dbReference>
<sequence>MYRSITLLLLFTESRSNFQESIFRLSIFSAIPPFVRDLSNHAVVGRVVGHRHVAEFASTYVSVENKELQSEKWKFLKSCNTDRQIVLRGFVVKLLRKKLKTTKISMFNFLGNVFKLDVWVCKTLKKSHNGAIQNDSSNIPSDANKCANFDEKGDFYVTDDASLCGVLMGFSEIPQVKIGFTDKTNLKRLVEQQMHFC</sequence>
<keyword evidence="2" id="KW-1185">Reference proteome</keyword>
<evidence type="ECO:0000313" key="1">
    <source>
        <dbReference type="EnsemblMetazoa" id="SMAR010088-PA"/>
    </source>
</evidence>
<dbReference type="HOGENOM" id="CLU_1385767_0_0_1"/>
<reference evidence="1" key="2">
    <citation type="submission" date="2015-02" db="UniProtKB">
        <authorList>
            <consortium name="EnsemblMetazoa"/>
        </authorList>
    </citation>
    <scope>IDENTIFICATION</scope>
</reference>
<evidence type="ECO:0000313" key="2">
    <source>
        <dbReference type="Proteomes" id="UP000014500"/>
    </source>
</evidence>